<evidence type="ECO:0000313" key="2">
    <source>
        <dbReference type="Proteomes" id="UP000237752"/>
    </source>
</evidence>
<sequence>MKFTDVRDIIQSSRPSDWNYVPCWGSDSGPSYRTKWEKMTGPNSTWELHHQEHDHIAAYKPDVGVTLAWGMPMYADNHPEMTPDWIDKFPLVDSVSYYFIDVFWNGSVIDRDLYTVMDSRTYLPLPNPIYNETAVGSTAARERYEVTHYQVALARLVNNLANHQDTDFDQALNRTGFALVDNISE</sequence>
<protein>
    <submittedName>
        <fullName evidence="1">Uncharacterized protein</fullName>
    </submittedName>
</protein>
<proteinExistence type="predicted"/>
<dbReference type="AlphaFoldDB" id="A0A2T0ZEK9"/>
<dbReference type="Proteomes" id="UP000237752">
    <property type="component" value="Unassembled WGS sequence"/>
</dbReference>
<organism evidence="1 2">
    <name type="scientific">Antricoccus suffuscus</name>
    <dbReference type="NCBI Taxonomy" id="1629062"/>
    <lineage>
        <taxon>Bacteria</taxon>
        <taxon>Bacillati</taxon>
        <taxon>Actinomycetota</taxon>
        <taxon>Actinomycetes</taxon>
        <taxon>Geodermatophilales</taxon>
        <taxon>Antricoccaceae</taxon>
        <taxon>Antricoccus</taxon>
    </lineage>
</organism>
<gene>
    <name evidence="1" type="ORF">CLV47_12322</name>
</gene>
<dbReference type="EMBL" id="PVUE01000023">
    <property type="protein sequence ID" value="PRZ34790.1"/>
    <property type="molecule type" value="Genomic_DNA"/>
</dbReference>
<accession>A0A2T0ZEK9</accession>
<comment type="caution">
    <text evidence="1">The sequence shown here is derived from an EMBL/GenBank/DDBJ whole genome shotgun (WGS) entry which is preliminary data.</text>
</comment>
<name>A0A2T0ZEK9_9ACTN</name>
<keyword evidence="2" id="KW-1185">Reference proteome</keyword>
<reference evidence="1 2" key="1">
    <citation type="submission" date="2018-03" db="EMBL/GenBank/DDBJ databases">
        <title>Genomic Encyclopedia of Archaeal and Bacterial Type Strains, Phase II (KMG-II): from individual species to whole genera.</title>
        <authorList>
            <person name="Goeker M."/>
        </authorList>
    </citation>
    <scope>NUCLEOTIDE SEQUENCE [LARGE SCALE GENOMIC DNA]</scope>
    <source>
        <strain evidence="1 2">DSM 100065</strain>
    </source>
</reference>
<evidence type="ECO:0000313" key="1">
    <source>
        <dbReference type="EMBL" id="PRZ34790.1"/>
    </source>
</evidence>